<accession>A0A8J2KJV2</accession>
<sequence>MTTGFTNPILRCPMPECPFNCRNHIQYESHVEDIHLFEHCGQYCSQKMDHRCQHSGERLGHVDGRHPVDLRNFAELSRSHLGVIVHYAYRHELNTDDLETAFTLSYNDLASFLAQIVSIYGNIRIEISVSLQMEKRFNSRRW</sequence>
<reference evidence="1" key="1">
    <citation type="submission" date="2021-06" db="EMBL/GenBank/DDBJ databases">
        <authorList>
            <person name="Hodson N. C."/>
            <person name="Mongue J. A."/>
            <person name="Jaron S. K."/>
        </authorList>
    </citation>
    <scope>NUCLEOTIDE SEQUENCE</scope>
</reference>
<dbReference type="EMBL" id="CAJVCH010403647">
    <property type="protein sequence ID" value="CAG7817792.1"/>
    <property type="molecule type" value="Genomic_DNA"/>
</dbReference>
<gene>
    <name evidence="1" type="ORF">AFUS01_LOCUS28338</name>
</gene>
<comment type="caution">
    <text evidence="1">The sequence shown here is derived from an EMBL/GenBank/DDBJ whole genome shotgun (WGS) entry which is preliminary data.</text>
</comment>
<proteinExistence type="predicted"/>
<evidence type="ECO:0000313" key="1">
    <source>
        <dbReference type="EMBL" id="CAG7817792.1"/>
    </source>
</evidence>
<organism evidence="1 2">
    <name type="scientific">Allacma fusca</name>
    <dbReference type="NCBI Taxonomy" id="39272"/>
    <lineage>
        <taxon>Eukaryota</taxon>
        <taxon>Metazoa</taxon>
        <taxon>Ecdysozoa</taxon>
        <taxon>Arthropoda</taxon>
        <taxon>Hexapoda</taxon>
        <taxon>Collembola</taxon>
        <taxon>Symphypleona</taxon>
        <taxon>Sminthuridae</taxon>
        <taxon>Allacma</taxon>
    </lineage>
</organism>
<dbReference type="AlphaFoldDB" id="A0A8J2KJV2"/>
<name>A0A8J2KJV2_9HEXA</name>
<protein>
    <submittedName>
        <fullName evidence="1">Uncharacterized protein</fullName>
    </submittedName>
</protein>
<dbReference type="Proteomes" id="UP000708208">
    <property type="component" value="Unassembled WGS sequence"/>
</dbReference>
<keyword evidence="2" id="KW-1185">Reference proteome</keyword>
<evidence type="ECO:0000313" key="2">
    <source>
        <dbReference type="Proteomes" id="UP000708208"/>
    </source>
</evidence>